<dbReference type="Proteomes" id="UP001237988">
    <property type="component" value="Segment"/>
</dbReference>
<evidence type="ECO:0000313" key="1">
    <source>
        <dbReference type="EMBL" id="WIC39682.1"/>
    </source>
</evidence>
<organism evidence="1 2">
    <name type="scientific">Phage Phass-1</name>
    <dbReference type="NCBI Taxonomy" id="3043662"/>
    <lineage>
        <taxon>Viruses</taxon>
        <taxon>Duplodnaviria</taxon>
        <taxon>Heunggongvirae</taxon>
        <taxon>Uroviricota</taxon>
        <taxon>Caudoviricetes</taxon>
        <taxon>Caudoviricetes code 15 clade</taxon>
    </lineage>
</organism>
<dbReference type="EMBL" id="OQ749652">
    <property type="protein sequence ID" value="WIC39682.1"/>
    <property type="molecule type" value="Genomic_DNA"/>
</dbReference>
<evidence type="ECO:0000313" key="2">
    <source>
        <dbReference type="Proteomes" id="UP001237988"/>
    </source>
</evidence>
<accession>A0AAF0LWA1</accession>
<reference evidence="1" key="1">
    <citation type="submission" date="2023-04" db="EMBL/GenBank/DDBJ databases">
        <title>Bacteriophage Phass-1 Discovered in the Human Gut Virome - the Founding Member of the Proposed New Family Phassviridae.</title>
        <authorList>
            <person name="Tikunov A.Y."/>
            <person name="Morozova V.V."/>
            <person name="Chechushkov A.V."/>
            <person name="Tikunova N.V."/>
        </authorList>
    </citation>
    <scope>NUCLEOTIDE SEQUENCE</scope>
</reference>
<protein>
    <submittedName>
        <fullName evidence="1">Uncharacterized protein</fullName>
    </submittedName>
</protein>
<proteinExistence type="predicted"/>
<sequence length="168" mass="19763">MYGGVAKTYVTWQFKGEPFKDKYWYIIAINPKTGAEKKVRWYTDKEHHEMFVAAGGKVEKTFKGKCFGFKDENDTIMAIRVRNLTKEEVEKYFHSNWNKPGYDLHNCWKYGEFFGGIWYAPEGTPIPPIAKPDKIGHVHWPNFVKAAREMVVRREGVEKGFWFEQVEV</sequence>
<name>A0AAF0LWA1_9CAUD</name>